<evidence type="ECO:0000313" key="1">
    <source>
        <dbReference type="EMBL" id="OWZ21040.1"/>
    </source>
</evidence>
<evidence type="ECO:0000313" key="2">
    <source>
        <dbReference type="Proteomes" id="UP000198211"/>
    </source>
</evidence>
<proteinExistence type="predicted"/>
<dbReference type="AlphaFoldDB" id="A0A225WVZ3"/>
<gene>
    <name evidence="1" type="ORF">PHMEG_0004465</name>
</gene>
<sequence length="43" mass="4743">MIACDWNMNVSFAFVGGEGSAHDSMVLQWSKFLDHVPDGLRAC</sequence>
<dbReference type="Proteomes" id="UP000198211">
    <property type="component" value="Unassembled WGS sequence"/>
</dbReference>
<protein>
    <submittedName>
        <fullName evidence="1">Uncharacterized protein</fullName>
    </submittedName>
</protein>
<name>A0A225WVZ3_9STRA</name>
<dbReference type="EMBL" id="NBNE01000264">
    <property type="protein sequence ID" value="OWZ21040.1"/>
    <property type="molecule type" value="Genomic_DNA"/>
</dbReference>
<comment type="caution">
    <text evidence="1">The sequence shown here is derived from an EMBL/GenBank/DDBJ whole genome shotgun (WGS) entry which is preliminary data.</text>
</comment>
<keyword evidence="2" id="KW-1185">Reference proteome</keyword>
<accession>A0A225WVZ3</accession>
<reference evidence="2" key="1">
    <citation type="submission" date="2017-03" db="EMBL/GenBank/DDBJ databases">
        <title>Phytopthora megakarya and P. palmivora, two closely related causual agents of cacao black pod achieved similar genome size and gene model numbers by different mechanisms.</title>
        <authorList>
            <person name="Ali S."/>
            <person name="Shao J."/>
            <person name="Larry D.J."/>
            <person name="Kronmiller B."/>
            <person name="Shen D."/>
            <person name="Strem M.D."/>
            <person name="Melnick R.L."/>
            <person name="Guiltinan M.J."/>
            <person name="Tyler B.M."/>
            <person name="Meinhardt L.W."/>
            <person name="Bailey B.A."/>
        </authorList>
    </citation>
    <scope>NUCLEOTIDE SEQUENCE [LARGE SCALE GENOMIC DNA]</scope>
    <source>
        <strain evidence="2">zdho120</strain>
    </source>
</reference>
<organism evidence="1 2">
    <name type="scientific">Phytophthora megakarya</name>
    <dbReference type="NCBI Taxonomy" id="4795"/>
    <lineage>
        <taxon>Eukaryota</taxon>
        <taxon>Sar</taxon>
        <taxon>Stramenopiles</taxon>
        <taxon>Oomycota</taxon>
        <taxon>Peronosporomycetes</taxon>
        <taxon>Peronosporales</taxon>
        <taxon>Peronosporaceae</taxon>
        <taxon>Phytophthora</taxon>
    </lineage>
</organism>